<organism evidence="2 3">
    <name type="scientific">Pseudofrankia asymbiotica</name>
    <dbReference type="NCBI Taxonomy" id="1834516"/>
    <lineage>
        <taxon>Bacteria</taxon>
        <taxon>Bacillati</taxon>
        <taxon>Actinomycetota</taxon>
        <taxon>Actinomycetes</taxon>
        <taxon>Frankiales</taxon>
        <taxon>Frankiaceae</taxon>
        <taxon>Pseudofrankia</taxon>
    </lineage>
</organism>
<evidence type="ECO:0000313" key="2">
    <source>
        <dbReference type="EMBL" id="ONH33612.1"/>
    </source>
</evidence>
<accession>A0A1V2IK68</accession>
<name>A0A1V2IK68_9ACTN</name>
<protein>
    <recommendedName>
        <fullName evidence="1">Lantibiotic dehydratase N-terminal domain-containing protein</fullName>
    </recommendedName>
</protein>
<reference evidence="3" key="1">
    <citation type="submission" date="2016-10" db="EMBL/GenBank/DDBJ databases">
        <title>Frankia sp. NRRL B-16386 Genome sequencing.</title>
        <authorList>
            <person name="Ghodhbane-Gtari F."/>
            <person name="Swanson E."/>
            <person name="Gueddou A."/>
            <person name="Hezbri K."/>
            <person name="Ktari K."/>
            <person name="Nouioui I."/>
            <person name="Morris K."/>
            <person name="Simpson S."/>
            <person name="Abebe-Akele F."/>
            <person name="Thomas K."/>
            <person name="Gtari M."/>
            <person name="Tisa L.S."/>
        </authorList>
    </citation>
    <scope>NUCLEOTIDE SEQUENCE [LARGE SCALE GENOMIC DNA]</scope>
    <source>
        <strain evidence="3">NRRL B-16386</strain>
    </source>
</reference>
<dbReference type="AlphaFoldDB" id="A0A1V2IK68"/>
<keyword evidence="3" id="KW-1185">Reference proteome</keyword>
<comment type="caution">
    <text evidence="2">The sequence shown here is derived from an EMBL/GenBank/DDBJ whole genome shotgun (WGS) entry which is preliminary data.</text>
</comment>
<dbReference type="InterPro" id="IPR006827">
    <property type="entry name" value="Lant_deHydtase_N"/>
</dbReference>
<sequence>MDAGRLFEPAGAALLRAAAVSPGGGVPRWPDLADTDDCRGWLGEVWPAASEAVGLASGALAARVGQILGGVPVTDRRVRGAATTVIRYLLRSGGRATPFALFAGVAPARFGTGRVEAILRHLVAEGFLLSGLRAPMTVPDPLGHLVTALRRAGAADLAEAAPLLADLEQIETGIGECNALPTVQAQSEPRAVLVAAMDRIGPQRRSPLASICCWTATCGFPPRSPPA</sequence>
<dbReference type="OrthoDB" id="1273722at2"/>
<feature type="domain" description="Lantibiotic dehydratase N-terminal" evidence="1">
    <location>
        <begin position="47"/>
        <end position="112"/>
    </location>
</feature>
<dbReference type="STRING" id="1834516.BL253_00910"/>
<evidence type="ECO:0000313" key="3">
    <source>
        <dbReference type="Proteomes" id="UP000188929"/>
    </source>
</evidence>
<evidence type="ECO:0000259" key="1">
    <source>
        <dbReference type="Pfam" id="PF04738"/>
    </source>
</evidence>
<dbReference type="EMBL" id="MOMC01000003">
    <property type="protein sequence ID" value="ONH33612.1"/>
    <property type="molecule type" value="Genomic_DNA"/>
</dbReference>
<proteinExistence type="predicted"/>
<dbReference type="Pfam" id="PF04738">
    <property type="entry name" value="Lant_dehydr_N"/>
    <property type="match status" value="2"/>
</dbReference>
<gene>
    <name evidence="2" type="ORF">BL253_00910</name>
</gene>
<feature type="domain" description="Lantibiotic dehydratase N-terminal" evidence="1">
    <location>
        <begin position="113"/>
        <end position="208"/>
    </location>
</feature>
<dbReference type="Proteomes" id="UP000188929">
    <property type="component" value="Unassembled WGS sequence"/>
</dbReference>